<gene>
    <name evidence="1" type="ORF">A5895_12345</name>
</gene>
<protein>
    <submittedName>
        <fullName evidence="1">Racemase</fullName>
    </submittedName>
</protein>
<dbReference type="Proteomes" id="UP000253929">
    <property type="component" value="Chromosome"/>
</dbReference>
<reference evidence="1 2" key="1">
    <citation type="submission" date="2016-11" db="EMBL/GenBank/DDBJ databases">
        <title>genome sequence of LSP 389/97, an isolate of the Spanish clone of Salmonella enterica 4,5,12,i:-.</title>
        <authorList>
            <person name="Rodicio M.R."/>
        </authorList>
    </citation>
    <scope>NUCLEOTIDE SEQUENCE [LARGE SCALE GENOMIC DNA]</scope>
    <source>
        <strain evidence="1 2">LSP 389/97</strain>
    </source>
</reference>
<accession>A0A345JG67</accession>
<name>A0A345JG67_SALET</name>
<sequence length="38" mass="4163">MENGWLKAARLSTNSGRLVCSLGMQELHVRLVSAFETG</sequence>
<evidence type="ECO:0000313" key="2">
    <source>
        <dbReference type="Proteomes" id="UP000253929"/>
    </source>
</evidence>
<proteinExistence type="predicted"/>
<organism evidence="1 2">
    <name type="scientific">Salmonella enterica I</name>
    <dbReference type="NCBI Taxonomy" id="59201"/>
    <lineage>
        <taxon>Bacteria</taxon>
        <taxon>Pseudomonadati</taxon>
        <taxon>Pseudomonadota</taxon>
        <taxon>Gammaproteobacteria</taxon>
        <taxon>Enterobacterales</taxon>
        <taxon>Enterobacteriaceae</taxon>
        <taxon>Salmonella</taxon>
    </lineage>
</organism>
<evidence type="ECO:0000313" key="1">
    <source>
        <dbReference type="EMBL" id="AXH23795.1"/>
    </source>
</evidence>
<dbReference type="AlphaFoldDB" id="A0A345JG67"/>
<dbReference type="EMBL" id="CP018219">
    <property type="protein sequence ID" value="AXH23795.1"/>
    <property type="molecule type" value="Genomic_DNA"/>
</dbReference>